<keyword evidence="3" id="KW-1185">Reference proteome</keyword>
<reference evidence="2 3" key="1">
    <citation type="journal article" date="2014" name="Genome Biol. Evol.">
        <title>The secreted proteins of Achlya hypogyna and Thraustotheca clavata identify the ancestral oomycete secretome and reveal gene acquisitions by horizontal gene transfer.</title>
        <authorList>
            <person name="Misner I."/>
            <person name="Blouin N."/>
            <person name="Leonard G."/>
            <person name="Richards T.A."/>
            <person name="Lane C.E."/>
        </authorList>
    </citation>
    <scope>NUCLEOTIDE SEQUENCE [LARGE SCALE GENOMIC DNA]</scope>
    <source>
        <strain evidence="2 3">ATCC 48635</strain>
    </source>
</reference>
<organism evidence="2 3">
    <name type="scientific">Achlya hypogyna</name>
    <name type="common">Oomycete</name>
    <name type="synonym">Protoachlya hypogyna</name>
    <dbReference type="NCBI Taxonomy" id="1202772"/>
    <lineage>
        <taxon>Eukaryota</taxon>
        <taxon>Sar</taxon>
        <taxon>Stramenopiles</taxon>
        <taxon>Oomycota</taxon>
        <taxon>Saprolegniomycetes</taxon>
        <taxon>Saprolegniales</taxon>
        <taxon>Achlyaceae</taxon>
        <taxon>Achlya</taxon>
    </lineage>
</organism>
<accession>A0A1V9YIF4</accession>
<dbReference type="OrthoDB" id="79839at2759"/>
<protein>
    <submittedName>
        <fullName evidence="2">Uncharacterized protein</fullName>
    </submittedName>
</protein>
<gene>
    <name evidence="2" type="ORF">ACHHYP_11744</name>
</gene>
<feature type="compositionally biased region" description="Low complexity" evidence="1">
    <location>
        <begin position="185"/>
        <end position="196"/>
    </location>
</feature>
<feature type="compositionally biased region" description="Low complexity" evidence="1">
    <location>
        <begin position="215"/>
        <end position="242"/>
    </location>
</feature>
<evidence type="ECO:0000313" key="2">
    <source>
        <dbReference type="EMBL" id="OQR85513.1"/>
    </source>
</evidence>
<comment type="caution">
    <text evidence="2">The sequence shown here is derived from an EMBL/GenBank/DDBJ whole genome shotgun (WGS) entry which is preliminary data.</text>
</comment>
<dbReference type="Proteomes" id="UP000243579">
    <property type="component" value="Unassembled WGS sequence"/>
</dbReference>
<feature type="region of interest" description="Disordered" evidence="1">
    <location>
        <begin position="77"/>
        <end position="309"/>
    </location>
</feature>
<sequence>MGCASSSLKLKLQALEEAEKAHAEEINKLQDERRMHLYKISVLEDMVATAHIEAHEKSVAAAKSEERMKAMKWEMVRQSLPNSPRQPVSWELKDGAVRSPGGTNQEIVDKTPPSMIPRPEPPLTESMRELTKASSKSDLAKASSKSELVKAGSNSSLAKGYKANLVKSDSKSSLGKADAKHDGVAAFSSRSSSRASSFDKKTPTAVVDRPTAKFSRGSSSSDVSDPPSGIPKPTTSCSPSPKNVNAETSLLRKPSSSNSIKSIKSDNSSMDKGSTRNTKKPLHSSAKEPESEDDEFVKEVGNCDDVLSN</sequence>
<evidence type="ECO:0000256" key="1">
    <source>
        <dbReference type="SAM" id="MobiDB-lite"/>
    </source>
</evidence>
<feature type="compositionally biased region" description="Low complexity" evidence="1">
    <location>
        <begin position="132"/>
        <end position="146"/>
    </location>
</feature>
<name>A0A1V9YIF4_ACHHY</name>
<evidence type="ECO:0000313" key="3">
    <source>
        <dbReference type="Proteomes" id="UP000243579"/>
    </source>
</evidence>
<feature type="compositionally biased region" description="Low complexity" evidence="1">
    <location>
        <begin position="255"/>
        <end position="268"/>
    </location>
</feature>
<dbReference type="EMBL" id="JNBR01001665">
    <property type="protein sequence ID" value="OQR85513.1"/>
    <property type="molecule type" value="Genomic_DNA"/>
</dbReference>
<dbReference type="AlphaFoldDB" id="A0A1V9YIF4"/>
<proteinExistence type="predicted"/>